<protein>
    <recommendedName>
        <fullName evidence="4">Secreted protein</fullName>
    </recommendedName>
</protein>
<dbReference type="EMBL" id="BAAAYK010000038">
    <property type="protein sequence ID" value="GAA3362390.1"/>
    <property type="molecule type" value="Genomic_DNA"/>
</dbReference>
<gene>
    <name evidence="2" type="ORF">GCM10020366_50130</name>
</gene>
<feature type="region of interest" description="Disordered" evidence="1">
    <location>
        <begin position="23"/>
        <end position="96"/>
    </location>
</feature>
<evidence type="ECO:0000256" key="1">
    <source>
        <dbReference type="SAM" id="MobiDB-lite"/>
    </source>
</evidence>
<evidence type="ECO:0008006" key="4">
    <source>
        <dbReference type="Google" id="ProtNLM"/>
    </source>
</evidence>
<accession>A0ABP6RX07</accession>
<feature type="compositionally biased region" description="Low complexity" evidence="1">
    <location>
        <begin position="41"/>
        <end position="62"/>
    </location>
</feature>
<evidence type="ECO:0000313" key="3">
    <source>
        <dbReference type="Proteomes" id="UP001500483"/>
    </source>
</evidence>
<evidence type="ECO:0000313" key="2">
    <source>
        <dbReference type="EMBL" id="GAA3362390.1"/>
    </source>
</evidence>
<organism evidence="2 3">
    <name type="scientific">Saccharopolyspora gregorii</name>
    <dbReference type="NCBI Taxonomy" id="33914"/>
    <lineage>
        <taxon>Bacteria</taxon>
        <taxon>Bacillati</taxon>
        <taxon>Actinomycetota</taxon>
        <taxon>Actinomycetes</taxon>
        <taxon>Pseudonocardiales</taxon>
        <taxon>Pseudonocardiaceae</taxon>
        <taxon>Saccharopolyspora</taxon>
    </lineage>
</organism>
<name>A0ABP6RX07_9PSEU</name>
<keyword evidence="3" id="KW-1185">Reference proteome</keyword>
<reference evidence="3" key="1">
    <citation type="journal article" date="2019" name="Int. J. Syst. Evol. Microbiol.">
        <title>The Global Catalogue of Microorganisms (GCM) 10K type strain sequencing project: providing services to taxonomists for standard genome sequencing and annotation.</title>
        <authorList>
            <consortium name="The Broad Institute Genomics Platform"/>
            <consortium name="The Broad Institute Genome Sequencing Center for Infectious Disease"/>
            <person name="Wu L."/>
            <person name="Ma J."/>
        </authorList>
    </citation>
    <scope>NUCLEOTIDE SEQUENCE [LARGE SCALE GENOMIC DNA]</scope>
    <source>
        <strain evidence="3">JCM 9687</strain>
    </source>
</reference>
<dbReference type="Proteomes" id="UP001500483">
    <property type="component" value="Unassembled WGS sequence"/>
</dbReference>
<feature type="compositionally biased region" description="Basic and acidic residues" evidence="1">
    <location>
        <begin position="65"/>
        <end position="82"/>
    </location>
</feature>
<sequence>MSFAGGAVVAALVFWPLLRRVRKHADGPPTGRHALRTHRSTAPPTGAPSTGPAPTAKPAAAEADAEPHPIPRQETAADRADEPVPDQPAHGSELGVTVSTLPTALFAEQYEAKFRRTRDRIDRLRTQLHDHN</sequence>
<proteinExistence type="predicted"/>
<comment type="caution">
    <text evidence="2">The sequence shown here is derived from an EMBL/GenBank/DDBJ whole genome shotgun (WGS) entry which is preliminary data.</text>
</comment>